<dbReference type="Pfam" id="PF00571">
    <property type="entry name" value="CBS"/>
    <property type="match status" value="1"/>
</dbReference>
<protein>
    <submittedName>
        <fullName evidence="3">CBS domain-containing protein</fullName>
    </submittedName>
</protein>
<organism evidence="3 4">
    <name type="scientific">Nonomuraea helvata</name>
    <dbReference type="NCBI Taxonomy" id="37484"/>
    <lineage>
        <taxon>Bacteria</taxon>
        <taxon>Bacillati</taxon>
        <taxon>Actinomycetota</taxon>
        <taxon>Actinomycetes</taxon>
        <taxon>Streptosporangiales</taxon>
        <taxon>Streptosporangiaceae</taxon>
        <taxon>Nonomuraea</taxon>
    </lineage>
</organism>
<proteinExistence type="predicted"/>
<gene>
    <name evidence="3" type="ORF">ACFFSA_53035</name>
</gene>
<dbReference type="InterPro" id="IPR000644">
    <property type="entry name" value="CBS_dom"/>
</dbReference>
<evidence type="ECO:0000259" key="2">
    <source>
        <dbReference type="PROSITE" id="PS51371"/>
    </source>
</evidence>
<dbReference type="Proteomes" id="UP001589532">
    <property type="component" value="Unassembled WGS sequence"/>
</dbReference>
<feature type="domain" description="CBS" evidence="2">
    <location>
        <begin position="9"/>
        <end position="48"/>
    </location>
</feature>
<reference evidence="3 4" key="1">
    <citation type="submission" date="2024-09" db="EMBL/GenBank/DDBJ databases">
        <authorList>
            <person name="Sun Q."/>
            <person name="Mori K."/>
        </authorList>
    </citation>
    <scope>NUCLEOTIDE SEQUENCE [LARGE SCALE GENOMIC DNA]</scope>
    <source>
        <strain evidence="3 4">JCM 3143</strain>
    </source>
</reference>
<evidence type="ECO:0000256" key="1">
    <source>
        <dbReference type="PROSITE-ProRule" id="PRU00703"/>
    </source>
</evidence>
<evidence type="ECO:0000313" key="3">
    <source>
        <dbReference type="EMBL" id="MFB9631842.1"/>
    </source>
</evidence>
<dbReference type="SUPFAM" id="SSF54631">
    <property type="entry name" value="CBS-domain pair"/>
    <property type="match status" value="1"/>
</dbReference>
<evidence type="ECO:0000313" key="4">
    <source>
        <dbReference type="Proteomes" id="UP001589532"/>
    </source>
</evidence>
<sequence>MRMTAADLMTSPAVTISADASVVAAARLMDAHDVKRLAVVDYNGRLHR</sequence>
<comment type="caution">
    <text evidence="3">The sequence shown here is derived from an EMBL/GenBank/DDBJ whole genome shotgun (WGS) entry which is preliminary data.</text>
</comment>
<dbReference type="EMBL" id="JBHMBW010000108">
    <property type="protein sequence ID" value="MFB9631842.1"/>
    <property type="molecule type" value="Genomic_DNA"/>
</dbReference>
<dbReference type="RefSeq" id="WP_344993823.1">
    <property type="nucleotide sequence ID" value="NZ_BAAAXV010000008.1"/>
</dbReference>
<keyword evidence="1" id="KW-0129">CBS domain</keyword>
<dbReference type="Gene3D" id="3.10.580.10">
    <property type="entry name" value="CBS-domain"/>
    <property type="match status" value="1"/>
</dbReference>
<name>A0ABV5SJI8_9ACTN</name>
<dbReference type="InterPro" id="IPR046342">
    <property type="entry name" value="CBS_dom_sf"/>
</dbReference>
<accession>A0ABV5SJI8</accession>
<keyword evidence="4" id="KW-1185">Reference proteome</keyword>
<dbReference type="PROSITE" id="PS51371">
    <property type="entry name" value="CBS"/>
    <property type="match status" value="1"/>
</dbReference>